<feature type="domain" description="MurNAc-LAA" evidence="2">
    <location>
        <begin position="6"/>
        <end position="158"/>
    </location>
</feature>
<dbReference type="Gene3D" id="3.40.630.40">
    <property type="entry name" value="Zn-dependent exopeptidases"/>
    <property type="match status" value="1"/>
</dbReference>
<comment type="caution">
    <text evidence="4">The sequence shown here is derived from an EMBL/GenBank/DDBJ whole genome shotgun (WGS) entry which is preliminary data.</text>
</comment>
<evidence type="ECO:0000313" key="5">
    <source>
        <dbReference type="Proteomes" id="UP001231941"/>
    </source>
</evidence>
<dbReference type="InterPro" id="IPR002508">
    <property type="entry name" value="MurNAc-LAA_cat"/>
</dbReference>
<dbReference type="InterPro" id="IPR036582">
    <property type="entry name" value="Mao_N_sf"/>
</dbReference>
<name>A0ABT9J4Z5_9BACL</name>
<proteinExistence type="predicted"/>
<dbReference type="Pfam" id="PF07833">
    <property type="entry name" value="Cu_amine_oxidN1"/>
    <property type="match status" value="1"/>
</dbReference>
<sequence length="247" mass="28040">MDPILIIDSGHGGKDPGGGTNHLWKEKDFALQISLYQYERFRQLGIPVALTRDEDVFLSSVERARIVRESGAEYCFSNHINAGGGDGVETIHSIHANPALATLLAQGIVDEGQNLRRVFSRRLTTDPTKDYFFMHRETGSVKTTIIEYGFADSKLDDVEQLQMYWMDYAEAVVKTFTTFIGREYKPPNQQLPEVQRTVNGLLNGNRVSIDSYLMNSTTYVPLRFIAESFGAEIEWNAQRFEYNIVLK</sequence>
<dbReference type="PANTHER" id="PTHR30404">
    <property type="entry name" value="N-ACETYLMURAMOYL-L-ALANINE AMIDASE"/>
    <property type="match status" value="1"/>
</dbReference>
<keyword evidence="1 4" id="KW-0378">Hydrolase</keyword>
<feature type="domain" description="Copper amine oxidase-like N-terminal" evidence="3">
    <location>
        <begin position="208"/>
        <end position="238"/>
    </location>
</feature>
<dbReference type="InterPro" id="IPR050695">
    <property type="entry name" value="N-acetylmuramoyl_amidase_3"/>
</dbReference>
<evidence type="ECO:0000259" key="3">
    <source>
        <dbReference type="Pfam" id="PF07833"/>
    </source>
</evidence>
<gene>
    <name evidence="4" type="ORF">Q5Y73_21640</name>
</gene>
<dbReference type="InterPro" id="IPR012854">
    <property type="entry name" value="Cu_amine_oxidase-like_N"/>
</dbReference>
<dbReference type="Pfam" id="PF01520">
    <property type="entry name" value="Amidase_3"/>
    <property type="match status" value="1"/>
</dbReference>
<evidence type="ECO:0000259" key="2">
    <source>
        <dbReference type="Pfam" id="PF01520"/>
    </source>
</evidence>
<organism evidence="4 5">
    <name type="scientific">Chengkuizengella axinellae</name>
    <dbReference type="NCBI Taxonomy" id="3064388"/>
    <lineage>
        <taxon>Bacteria</taxon>
        <taxon>Bacillati</taxon>
        <taxon>Bacillota</taxon>
        <taxon>Bacilli</taxon>
        <taxon>Bacillales</taxon>
        <taxon>Paenibacillaceae</taxon>
        <taxon>Chengkuizengella</taxon>
    </lineage>
</organism>
<dbReference type="Proteomes" id="UP001231941">
    <property type="component" value="Unassembled WGS sequence"/>
</dbReference>
<dbReference type="SUPFAM" id="SSF55383">
    <property type="entry name" value="Copper amine oxidase, domain N"/>
    <property type="match status" value="1"/>
</dbReference>
<accession>A0ABT9J4Z5</accession>
<dbReference type="SUPFAM" id="SSF53187">
    <property type="entry name" value="Zn-dependent exopeptidases"/>
    <property type="match status" value="1"/>
</dbReference>
<dbReference type="RefSeq" id="WP_305994010.1">
    <property type="nucleotide sequence ID" value="NZ_JAVAMP010000017.1"/>
</dbReference>
<dbReference type="EC" id="3.5.1.28" evidence="4"/>
<evidence type="ECO:0000256" key="1">
    <source>
        <dbReference type="ARBA" id="ARBA00022801"/>
    </source>
</evidence>
<keyword evidence="5" id="KW-1185">Reference proteome</keyword>
<dbReference type="EMBL" id="JAVAMP010000017">
    <property type="protein sequence ID" value="MDP5276701.1"/>
    <property type="molecule type" value="Genomic_DNA"/>
</dbReference>
<protein>
    <submittedName>
        <fullName evidence="4">N-acetylmuramoyl-L-alanine amidase</fullName>
        <ecNumber evidence="4">3.5.1.28</ecNumber>
    </submittedName>
</protein>
<dbReference type="GO" id="GO:0008745">
    <property type="term" value="F:N-acetylmuramoyl-L-alanine amidase activity"/>
    <property type="evidence" value="ECO:0007669"/>
    <property type="project" value="UniProtKB-EC"/>
</dbReference>
<dbReference type="CDD" id="cd02696">
    <property type="entry name" value="MurNAc-LAA"/>
    <property type="match status" value="1"/>
</dbReference>
<reference evidence="4 5" key="1">
    <citation type="submission" date="2023-08" db="EMBL/GenBank/DDBJ databases">
        <authorList>
            <person name="Park J.-S."/>
        </authorList>
    </citation>
    <scope>NUCLEOTIDE SEQUENCE [LARGE SCALE GENOMIC DNA]</scope>
    <source>
        <strain evidence="4 5">2205SS18-9</strain>
    </source>
</reference>
<dbReference type="PANTHER" id="PTHR30404:SF0">
    <property type="entry name" value="N-ACETYLMURAMOYL-L-ALANINE AMIDASE AMIC"/>
    <property type="match status" value="1"/>
</dbReference>
<evidence type="ECO:0000313" key="4">
    <source>
        <dbReference type="EMBL" id="MDP5276701.1"/>
    </source>
</evidence>